<reference evidence="3" key="1">
    <citation type="submission" date="2020-05" db="UniProtKB">
        <authorList>
            <consortium name="EnsemblMetazoa"/>
        </authorList>
    </citation>
    <scope>IDENTIFICATION</scope>
    <source>
        <strain evidence="3">USDA</strain>
    </source>
</reference>
<evidence type="ECO:0000256" key="2">
    <source>
        <dbReference type="SAM" id="MobiDB-lite"/>
    </source>
</evidence>
<protein>
    <recommendedName>
        <fullName evidence="1">Tryptophanyl-tRNA synthetase</fullName>
    </recommendedName>
</protein>
<dbReference type="GO" id="GO:0004830">
    <property type="term" value="F:tryptophan-tRNA ligase activity"/>
    <property type="evidence" value="ECO:0007669"/>
    <property type="project" value="TreeGrafter"/>
</dbReference>
<name>A0A1I8Q102_STOCA</name>
<evidence type="ECO:0000313" key="3">
    <source>
        <dbReference type="EnsemblMetazoa" id="SCAU012859-PA"/>
    </source>
</evidence>
<proteinExistence type="predicted"/>
<organism evidence="3 4">
    <name type="scientific">Stomoxys calcitrans</name>
    <name type="common">Stable fly</name>
    <name type="synonym">Conops calcitrans</name>
    <dbReference type="NCBI Taxonomy" id="35570"/>
    <lineage>
        <taxon>Eukaryota</taxon>
        <taxon>Metazoa</taxon>
        <taxon>Ecdysozoa</taxon>
        <taxon>Arthropoda</taxon>
        <taxon>Hexapoda</taxon>
        <taxon>Insecta</taxon>
        <taxon>Pterygota</taxon>
        <taxon>Neoptera</taxon>
        <taxon>Endopterygota</taxon>
        <taxon>Diptera</taxon>
        <taxon>Brachycera</taxon>
        <taxon>Muscomorpha</taxon>
        <taxon>Muscoidea</taxon>
        <taxon>Muscidae</taxon>
        <taxon>Stomoxys</taxon>
    </lineage>
</organism>
<dbReference type="Proteomes" id="UP000095300">
    <property type="component" value="Unassembled WGS sequence"/>
</dbReference>
<feature type="region of interest" description="Disordered" evidence="2">
    <location>
        <begin position="1"/>
        <end position="21"/>
    </location>
</feature>
<dbReference type="OrthoDB" id="10261385at2759"/>
<dbReference type="GO" id="GO:0005737">
    <property type="term" value="C:cytoplasm"/>
    <property type="evidence" value="ECO:0007669"/>
    <property type="project" value="TreeGrafter"/>
</dbReference>
<dbReference type="InterPro" id="IPR014729">
    <property type="entry name" value="Rossmann-like_a/b/a_fold"/>
</dbReference>
<dbReference type="KEGG" id="scac:106091063"/>
<evidence type="ECO:0000256" key="1">
    <source>
        <dbReference type="ARBA" id="ARBA00030268"/>
    </source>
</evidence>
<dbReference type="STRING" id="35570.A0A1I8Q102"/>
<evidence type="ECO:0000313" key="4">
    <source>
        <dbReference type="Proteomes" id="UP000095300"/>
    </source>
</evidence>
<accession>A0A1I8Q102</accession>
<dbReference type="PANTHER" id="PTHR10055">
    <property type="entry name" value="TRYPTOPHANYL-TRNA SYNTHETASE"/>
    <property type="match status" value="1"/>
</dbReference>
<dbReference type="VEuPathDB" id="VectorBase:SCAU012859"/>
<keyword evidence="4" id="KW-1185">Reference proteome</keyword>
<dbReference type="SUPFAM" id="SSF52374">
    <property type="entry name" value="Nucleotidylyl transferase"/>
    <property type="match status" value="1"/>
</dbReference>
<dbReference type="AlphaFoldDB" id="A0A1I8Q102"/>
<dbReference type="Gene3D" id="1.10.240.10">
    <property type="entry name" value="Tyrosyl-Transfer RNA Synthetase"/>
    <property type="match status" value="1"/>
</dbReference>
<gene>
    <name evidence="3" type="primary">106091063</name>
</gene>
<dbReference type="GO" id="GO:0006436">
    <property type="term" value="P:tryptophanyl-tRNA aminoacylation"/>
    <property type="evidence" value="ECO:0007669"/>
    <property type="project" value="TreeGrafter"/>
</dbReference>
<dbReference type="PANTHER" id="PTHR10055:SF1">
    <property type="entry name" value="TRYPTOPHAN--TRNA LIGASE, CYTOPLASMIC"/>
    <property type="match status" value="1"/>
</dbReference>
<dbReference type="Gene3D" id="3.40.50.620">
    <property type="entry name" value="HUPs"/>
    <property type="match status" value="1"/>
</dbReference>
<sequence>MNKFPAKQQSISGRKDSPPSHATLMKHLEEIKERPAHYLIQRKIYLTTCELDKLLTLKKNGEKFYAVMSHLPKLESLQLCHWVLFAIIGYLQDAIDMPLIIQTFNERSQFWNDLKGVIAMGLDVNKTFIYKYNDFSFMGQDFDQKIIRVEKCVTFNSVSSQYLLMPCAVDHDPYFRMFRNKAPLYGLPECGKINSAFLPPLLDTSVENSAIFLTDTSNQIADKITKYYNSKKQDGVTDSDILYPFLLCFIKGDLERSQDLKTKVIQTVTDVVEQYQSARELVDDKILHQLMEKRFI</sequence>
<dbReference type="EnsemblMetazoa" id="SCAU012859-RA">
    <property type="protein sequence ID" value="SCAU012859-PA"/>
    <property type="gene ID" value="SCAU012859"/>
</dbReference>